<proteinExistence type="predicted"/>
<evidence type="ECO:0000313" key="3">
    <source>
        <dbReference type="Proteomes" id="UP000235145"/>
    </source>
</evidence>
<evidence type="ECO:0000256" key="1">
    <source>
        <dbReference type="SAM" id="MobiDB-lite"/>
    </source>
</evidence>
<accession>A0A9R1XC05</accession>
<protein>
    <recommendedName>
        <fullName evidence="4">Aspartic peptidase DDI1-type domain-containing protein</fullName>
    </recommendedName>
</protein>
<keyword evidence="3" id="KW-1185">Reference proteome</keyword>
<dbReference type="SUPFAM" id="SSF50630">
    <property type="entry name" value="Acid proteases"/>
    <property type="match status" value="1"/>
</dbReference>
<dbReference type="PANTHER" id="PTHR33067:SF35">
    <property type="entry name" value="ASPARTIC PEPTIDASE DDI1-TYPE DOMAIN-CONTAINING PROTEIN"/>
    <property type="match status" value="1"/>
</dbReference>
<feature type="region of interest" description="Disordered" evidence="1">
    <location>
        <begin position="280"/>
        <end position="321"/>
    </location>
</feature>
<dbReference type="AlphaFoldDB" id="A0A9R1XC05"/>
<dbReference type="InterPro" id="IPR021109">
    <property type="entry name" value="Peptidase_aspartic_dom_sf"/>
</dbReference>
<evidence type="ECO:0008006" key="4">
    <source>
        <dbReference type="Google" id="ProtNLM"/>
    </source>
</evidence>
<reference evidence="2 3" key="1">
    <citation type="journal article" date="2017" name="Nat. Commun.">
        <title>Genome assembly with in vitro proximity ligation data and whole-genome triplication in lettuce.</title>
        <authorList>
            <person name="Reyes-Chin-Wo S."/>
            <person name="Wang Z."/>
            <person name="Yang X."/>
            <person name="Kozik A."/>
            <person name="Arikit S."/>
            <person name="Song C."/>
            <person name="Xia L."/>
            <person name="Froenicke L."/>
            <person name="Lavelle D.O."/>
            <person name="Truco M.J."/>
            <person name="Xia R."/>
            <person name="Zhu S."/>
            <person name="Xu C."/>
            <person name="Xu H."/>
            <person name="Xu X."/>
            <person name="Cox K."/>
            <person name="Korf I."/>
            <person name="Meyers B.C."/>
            <person name="Michelmore R.W."/>
        </authorList>
    </citation>
    <scope>NUCLEOTIDE SEQUENCE [LARGE SCALE GENOMIC DNA]</scope>
    <source>
        <strain evidence="3">cv. Salinas</strain>
        <tissue evidence="2">Seedlings</tissue>
    </source>
</reference>
<evidence type="ECO:0000313" key="2">
    <source>
        <dbReference type="EMBL" id="KAJ0208705.1"/>
    </source>
</evidence>
<name>A0A9R1XC05_LACSA</name>
<organism evidence="2 3">
    <name type="scientific">Lactuca sativa</name>
    <name type="common">Garden lettuce</name>
    <dbReference type="NCBI Taxonomy" id="4236"/>
    <lineage>
        <taxon>Eukaryota</taxon>
        <taxon>Viridiplantae</taxon>
        <taxon>Streptophyta</taxon>
        <taxon>Embryophyta</taxon>
        <taxon>Tracheophyta</taxon>
        <taxon>Spermatophyta</taxon>
        <taxon>Magnoliopsida</taxon>
        <taxon>eudicotyledons</taxon>
        <taxon>Gunneridae</taxon>
        <taxon>Pentapetalae</taxon>
        <taxon>asterids</taxon>
        <taxon>campanulids</taxon>
        <taxon>Asterales</taxon>
        <taxon>Asteraceae</taxon>
        <taxon>Cichorioideae</taxon>
        <taxon>Cichorieae</taxon>
        <taxon>Lactucinae</taxon>
        <taxon>Lactuca</taxon>
    </lineage>
</organism>
<feature type="compositionally biased region" description="Basic and acidic residues" evidence="1">
    <location>
        <begin position="303"/>
        <end position="321"/>
    </location>
</feature>
<dbReference type="Pfam" id="PF13650">
    <property type="entry name" value="Asp_protease_2"/>
    <property type="match status" value="1"/>
</dbReference>
<dbReference type="Proteomes" id="UP000235145">
    <property type="component" value="Unassembled WGS sequence"/>
</dbReference>
<feature type="compositionally biased region" description="Basic and acidic residues" evidence="1">
    <location>
        <begin position="280"/>
        <end position="294"/>
    </location>
</feature>
<gene>
    <name evidence="2" type="ORF">LSAT_V11C400185710</name>
</gene>
<dbReference type="EMBL" id="NBSK02000004">
    <property type="protein sequence ID" value="KAJ0208705.1"/>
    <property type="molecule type" value="Genomic_DNA"/>
</dbReference>
<dbReference type="PANTHER" id="PTHR33067">
    <property type="entry name" value="RNA-DIRECTED DNA POLYMERASE-RELATED"/>
    <property type="match status" value="1"/>
</dbReference>
<dbReference type="Gene3D" id="2.40.70.10">
    <property type="entry name" value="Acid Proteases"/>
    <property type="match status" value="1"/>
</dbReference>
<sequence length="321" mass="36186">MGDPGSITVPCQFGNFVTTYALADSGASINIMPYPFFKKLNLPELKPIYMTIHLADKTVICPKGVCEDLLIKVDTLVFPADFVVVDMEKDPKVPIILGRPFLNTACVMVDMHESTLTLRVGDDSVTFFTNQEKEQEKSIEDKTSSIELADELLEKRLLEGNEDNEDLSNFKETNSTFNEKNLKDEEAIQVDNNEWLEDEKSITALKNKEQNSSIRLHTNNQEKKGDKLTTRTKPRASVYTTFQVFTFKPPDSQAYEESEVESVTSSDAEMMIEKAIEVDKGRMDTMGHMVDERKKKCGKGIKRKSEGNDTKMRKGGVEEGV</sequence>
<dbReference type="CDD" id="cd00303">
    <property type="entry name" value="retropepsin_like"/>
    <property type="match status" value="1"/>
</dbReference>
<comment type="caution">
    <text evidence="2">The sequence shown here is derived from an EMBL/GenBank/DDBJ whole genome shotgun (WGS) entry which is preliminary data.</text>
</comment>